<accession>A0A914DWL4</accession>
<evidence type="ECO:0000313" key="2">
    <source>
        <dbReference type="Proteomes" id="UP000887540"/>
    </source>
</evidence>
<dbReference type="Proteomes" id="UP000887540">
    <property type="component" value="Unplaced"/>
</dbReference>
<dbReference type="AlphaFoldDB" id="A0A914DWL4"/>
<feature type="compositionally biased region" description="Basic and acidic residues" evidence="1">
    <location>
        <begin position="8"/>
        <end position="19"/>
    </location>
</feature>
<evidence type="ECO:0000313" key="3">
    <source>
        <dbReference type="WBParaSite" id="ACRNAN_scaffold4283.g26743.t1"/>
    </source>
</evidence>
<feature type="region of interest" description="Disordered" evidence="1">
    <location>
        <begin position="1"/>
        <end position="62"/>
    </location>
</feature>
<protein>
    <submittedName>
        <fullName evidence="3">Uncharacterized protein</fullName>
    </submittedName>
</protein>
<organism evidence="2 3">
    <name type="scientific">Acrobeloides nanus</name>
    <dbReference type="NCBI Taxonomy" id="290746"/>
    <lineage>
        <taxon>Eukaryota</taxon>
        <taxon>Metazoa</taxon>
        <taxon>Ecdysozoa</taxon>
        <taxon>Nematoda</taxon>
        <taxon>Chromadorea</taxon>
        <taxon>Rhabditida</taxon>
        <taxon>Tylenchina</taxon>
        <taxon>Cephalobomorpha</taxon>
        <taxon>Cephaloboidea</taxon>
        <taxon>Cephalobidae</taxon>
        <taxon>Acrobeloides</taxon>
    </lineage>
</organism>
<proteinExistence type="predicted"/>
<name>A0A914DWL4_9BILA</name>
<dbReference type="WBParaSite" id="ACRNAN_scaffold4283.g26743.t1">
    <property type="protein sequence ID" value="ACRNAN_scaffold4283.g26743.t1"/>
    <property type="gene ID" value="ACRNAN_scaffold4283.g26743"/>
</dbReference>
<evidence type="ECO:0000256" key="1">
    <source>
        <dbReference type="SAM" id="MobiDB-lite"/>
    </source>
</evidence>
<keyword evidence="2" id="KW-1185">Reference proteome</keyword>
<sequence>VVSHAIKRYNEAGKHEDRKGRGRKRTSRDEANIGEARNQLRQNIQTKRRNGAVIKAKGGHFE</sequence>
<reference evidence="3" key="1">
    <citation type="submission" date="2022-11" db="UniProtKB">
        <authorList>
            <consortium name="WormBaseParasite"/>
        </authorList>
    </citation>
    <scope>IDENTIFICATION</scope>
</reference>